<keyword evidence="1" id="KW-1133">Transmembrane helix</keyword>
<gene>
    <name evidence="2" type="ORF">DILT_LOCUS558</name>
</gene>
<proteinExistence type="predicted"/>
<sequence>MFTSHSASGLPLRLRPLEAPKHCCAKDQSEAGYCGQLWLKMDSGAFWDWWSQTPNSTQCPGQQTLHAQLCIEFATNVGSVSIQDLSAVGRRVRLGIHLQFLPAFYAPVRMNNHRLVCGTSGVFDEAAESPANVFKDSCFFRFQLEMATSLQGKVRPPRAYSLHFLAWIYLFSFSVRVRFVCLNIFLRRIRKWVYSTSAIHVTISKFQSPCLTFSTDS</sequence>
<keyword evidence="1" id="KW-0812">Transmembrane</keyword>
<dbReference type="AlphaFoldDB" id="A0A3P6QRC7"/>
<protein>
    <submittedName>
        <fullName evidence="2">Uncharacterized protein</fullName>
    </submittedName>
</protein>
<keyword evidence="3" id="KW-1185">Reference proteome</keyword>
<reference evidence="2 3" key="1">
    <citation type="submission" date="2018-11" db="EMBL/GenBank/DDBJ databases">
        <authorList>
            <consortium name="Pathogen Informatics"/>
        </authorList>
    </citation>
    <scope>NUCLEOTIDE SEQUENCE [LARGE SCALE GENOMIC DNA]</scope>
</reference>
<dbReference type="EMBL" id="UYRU01002440">
    <property type="protein sequence ID" value="VDK34191.1"/>
    <property type="molecule type" value="Genomic_DNA"/>
</dbReference>
<evidence type="ECO:0000313" key="2">
    <source>
        <dbReference type="EMBL" id="VDK34191.1"/>
    </source>
</evidence>
<keyword evidence="1" id="KW-0472">Membrane</keyword>
<evidence type="ECO:0000313" key="3">
    <source>
        <dbReference type="Proteomes" id="UP000281553"/>
    </source>
</evidence>
<dbReference type="OrthoDB" id="27962at2759"/>
<accession>A0A3P6QRC7</accession>
<organism evidence="2 3">
    <name type="scientific">Dibothriocephalus latus</name>
    <name type="common">Fish tapeworm</name>
    <name type="synonym">Diphyllobothrium latum</name>
    <dbReference type="NCBI Taxonomy" id="60516"/>
    <lineage>
        <taxon>Eukaryota</taxon>
        <taxon>Metazoa</taxon>
        <taxon>Spiralia</taxon>
        <taxon>Lophotrochozoa</taxon>
        <taxon>Platyhelminthes</taxon>
        <taxon>Cestoda</taxon>
        <taxon>Eucestoda</taxon>
        <taxon>Diphyllobothriidea</taxon>
        <taxon>Diphyllobothriidae</taxon>
        <taxon>Dibothriocephalus</taxon>
    </lineage>
</organism>
<dbReference type="Proteomes" id="UP000281553">
    <property type="component" value="Unassembled WGS sequence"/>
</dbReference>
<evidence type="ECO:0000256" key="1">
    <source>
        <dbReference type="SAM" id="Phobius"/>
    </source>
</evidence>
<name>A0A3P6QRC7_DIBLA</name>
<feature type="transmembrane region" description="Helical" evidence="1">
    <location>
        <begin position="164"/>
        <end position="186"/>
    </location>
</feature>